<comment type="caution">
    <text evidence="2">The sequence shown here is derived from an EMBL/GenBank/DDBJ whole genome shotgun (WGS) entry which is preliminary data.</text>
</comment>
<gene>
    <name evidence="2" type="ORF">FGO68_gene9329</name>
</gene>
<evidence type="ECO:0000256" key="1">
    <source>
        <dbReference type="SAM" id="SignalP"/>
    </source>
</evidence>
<keyword evidence="1" id="KW-0732">Signal</keyword>
<accession>A0A8J8NDR1</accession>
<feature type="signal peptide" evidence="1">
    <location>
        <begin position="1"/>
        <end position="19"/>
    </location>
</feature>
<organism evidence="2 3">
    <name type="scientific">Halteria grandinella</name>
    <dbReference type="NCBI Taxonomy" id="5974"/>
    <lineage>
        <taxon>Eukaryota</taxon>
        <taxon>Sar</taxon>
        <taxon>Alveolata</taxon>
        <taxon>Ciliophora</taxon>
        <taxon>Intramacronucleata</taxon>
        <taxon>Spirotrichea</taxon>
        <taxon>Stichotrichia</taxon>
        <taxon>Sporadotrichida</taxon>
        <taxon>Halteriidae</taxon>
        <taxon>Halteria</taxon>
    </lineage>
</organism>
<reference evidence="2" key="1">
    <citation type="submission" date="2019-06" db="EMBL/GenBank/DDBJ databases">
        <authorList>
            <person name="Zheng W."/>
        </authorList>
    </citation>
    <scope>NUCLEOTIDE SEQUENCE</scope>
    <source>
        <strain evidence="2">QDHG01</strain>
    </source>
</reference>
<protein>
    <submittedName>
        <fullName evidence="2">Uncharacterized protein</fullName>
    </submittedName>
</protein>
<name>A0A8J8NDR1_HALGN</name>
<dbReference type="EMBL" id="RRYP01020432">
    <property type="protein sequence ID" value="TNV72928.1"/>
    <property type="molecule type" value="Genomic_DNA"/>
</dbReference>
<dbReference type="Proteomes" id="UP000785679">
    <property type="component" value="Unassembled WGS sequence"/>
</dbReference>
<sequence length="270" mass="30653">MPARVGEAWALIISHRAMGLLVLGQGWMPVTISNTETPTLQMSLEKVQEPPSILSGDLRQSAHECVAHRYGALFKHLTYAEIRQLGLPQLRTDQYVIRLDISVDLLPRFVQVLEAFQYLRSDPGYNVLGHYRHLLLRLLAYLQYGIDTATVHILQHQVNDTFLIVCAVEADQMRRFILRKRTQIIVKLLPLFLIQDVNALHGHRDARGFDQGLADHAPVALAQDFTELKFIDQDHGASFAGPDVLEALTVYPESLVQYVETVQRYLARHS</sequence>
<feature type="chain" id="PRO_5035175098" evidence="1">
    <location>
        <begin position="20"/>
        <end position="270"/>
    </location>
</feature>
<proteinExistence type="predicted"/>
<evidence type="ECO:0000313" key="3">
    <source>
        <dbReference type="Proteomes" id="UP000785679"/>
    </source>
</evidence>
<dbReference type="AlphaFoldDB" id="A0A8J8NDR1"/>
<keyword evidence="3" id="KW-1185">Reference proteome</keyword>
<evidence type="ECO:0000313" key="2">
    <source>
        <dbReference type="EMBL" id="TNV72928.1"/>
    </source>
</evidence>